<dbReference type="Gene3D" id="3.40.50.12780">
    <property type="entry name" value="N-terminal domain of ligase-like"/>
    <property type="match status" value="1"/>
</dbReference>
<dbReference type="Pfam" id="PF00501">
    <property type="entry name" value="AMP-binding"/>
    <property type="match status" value="2"/>
</dbReference>
<dbReference type="NCBIfam" id="NF006539">
    <property type="entry name" value="PRK09029.1"/>
    <property type="match status" value="1"/>
</dbReference>
<evidence type="ECO:0000256" key="2">
    <source>
        <dbReference type="ARBA" id="ARBA00022428"/>
    </source>
</evidence>
<keyword evidence="4" id="KW-0547">Nucleotide-binding</keyword>
<gene>
    <name evidence="8" type="ORF">HYN51_15540</name>
</gene>
<dbReference type="GO" id="GO:0008756">
    <property type="term" value="F:o-succinylbenzoate-CoA ligase activity"/>
    <property type="evidence" value="ECO:0007669"/>
    <property type="project" value="InterPro"/>
</dbReference>
<keyword evidence="5" id="KW-0067">ATP-binding</keyword>
<evidence type="ECO:0000259" key="7">
    <source>
        <dbReference type="Pfam" id="PF13193"/>
    </source>
</evidence>
<dbReference type="NCBIfam" id="TIGR01923">
    <property type="entry name" value="menE"/>
    <property type="match status" value="1"/>
</dbReference>
<evidence type="ECO:0000256" key="1">
    <source>
        <dbReference type="ARBA" id="ARBA00006432"/>
    </source>
</evidence>
<accession>A0A2Y9U2G8</accession>
<sequence>MASLISTVFSNWPWQQWAAEQPNATAIIREQQPVSWRRLADEVNALCARFHHHGVRAGQGVALSGKNSPELLLGYLAILQLGARVLPLNPQLPTALQAQLLPMLNIDWGWSNYPLAWTDSIDPLPSFNIEQLSIDNSDTHPIADWSSAQSFTMTLTSGSSGLPKAAVHTPDAHLANAAGLLQRMQFELGDSWLLSLPLFHVSGQGVIWRWLQKGATLVQRNMHPLTNALAGCTHASLVPTQLWRLLEQDADKLVLKQVLLGGASIPVELTERARKAGISCWCGYGMTEMASTTCAKPADETASVGVPLPGRELQLMDNEIWLRGSGQALGYWQNGEIRPLSDSQGWFHTRDRGEMRNGELYVCGRMDNLFFSGGEGIQPEDIERVLVTHPLIEQAFVVPIDDVEFGQRPVAVIDALPGLDLSQLSTWLEGQITRFQIPDDYYVLPAELKQGGIKISRLAVKEWVYSQIKDAVK</sequence>
<feature type="domain" description="AMP-binding enzyme C-terminal" evidence="7">
    <location>
        <begin position="382"/>
        <end position="446"/>
    </location>
</feature>
<evidence type="ECO:0000259" key="6">
    <source>
        <dbReference type="Pfam" id="PF00501"/>
    </source>
</evidence>
<feature type="domain" description="AMP-dependent synthetase/ligase" evidence="6">
    <location>
        <begin position="140"/>
        <end position="332"/>
    </location>
</feature>
<dbReference type="RefSeq" id="WP_108901867.1">
    <property type="nucleotide sequence ID" value="NZ_CP029185.2"/>
</dbReference>
<keyword evidence="3 8" id="KW-0436">Ligase</keyword>
<dbReference type="InterPro" id="IPR010192">
    <property type="entry name" value="MenE"/>
</dbReference>
<dbReference type="PANTHER" id="PTHR43201:SF5">
    <property type="entry name" value="MEDIUM-CHAIN ACYL-COA LIGASE ACSF2, MITOCHONDRIAL"/>
    <property type="match status" value="1"/>
</dbReference>
<dbReference type="PANTHER" id="PTHR43201">
    <property type="entry name" value="ACYL-COA SYNTHETASE"/>
    <property type="match status" value="1"/>
</dbReference>
<proteinExistence type="inferred from homology"/>
<dbReference type="EMBL" id="CP029185">
    <property type="protein sequence ID" value="AWH89824.1"/>
    <property type="molecule type" value="Genomic_DNA"/>
</dbReference>
<dbReference type="Gene3D" id="3.30.300.30">
    <property type="match status" value="1"/>
</dbReference>
<comment type="similarity">
    <text evidence="1">Belongs to the ATP-dependent AMP-binding enzyme family.</text>
</comment>
<dbReference type="OrthoDB" id="9803968at2"/>
<dbReference type="GO" id="GO:0031956">
    <property type="term" value="F:medium-chain fatty acid-CoA ligase activity"/>
    <property type="evidence" value="ECO:0007669"/>
    <property type="project" value="TreeGrafter"/>
</dbReference>
<evidence type="ECO:0000256" key="4">
    <source>
        <dbReference type="ARBA" id="ARBA00022741"/>
    </source>
</evidence>
<dbReference type="InterPro" id="IPR045851">
    <property type="entry name" value="AMP-bd_C_sf"/>
</dbReference>
<evidence type="ECO:0000313" key="9">
    <source>
        <dbReference type="Proteomes" id="UP000244908"/>
    </source>
</evidence>
<dbReference type="InterPro" id="IPR042099">
    <property type="entry name" value="ANL_N_sf"/>
</dbReference>
<feature type="domain" description="AMP-dependent synthetase/ligase" evidence="6">
    <location>
        <begin position="15"/>
        <end position="94"/>
    </location>
</feature>
<evidence type="ECO:0000313" key="8">
    <source>
        <dbReference type="EMBL" id="AWH89824.1"/>
    </source>
</evidence>
<dbReference type="GO" id="GO:0009234">
    <property type="term" value="P:menaquinone biosynthetic process"/>
    <property type="evidence" value="ECO:0007669"/>
    <property type="project" value="UniProtKB-KW"/>
</dbReference>
<evidence type="ECO:0000256" key="5">
    <source>
        <dbReference type="ARBA" id="ARBA00022840"/>
    </source>
</evidence>
<evidence type="ECO:0000256" key="3">
    <source>
        <dbReference type="ARBA" id="ARBA00022598"/>
    </source>
</evidence>
<dbReference type="PROSITE" id="PS00455">
    <property type="entry name" value="AMP_BINDING"/>
    <property type="match status" value="1"/>
</dbReference>
<dbReference type="InterPro" id="IPR020845">
    <property type="entry name" value="AMP-binding_CS"/>
</dbReference>
<organism evidence="8 9">
    <name type="scientific">Limnobaculum parvum</name>
    <dbReference type="NCBI Taxonomy" id="2172103"/>
    <lineage>
        <taxon>Bacteria</taxon>
        <taxon>Pseudomonadati</taxon>
        <taxon>Pseudomonadota</taxon>
        <taxon>Gammaproteobacteria</taxon>
        <taxon>Enterobacterales</taxon>
        <taxon>Budviciaceae</taxon>
        <taxon>Limnobaculum</taxon>
    </lineage>
</organism>
<dbReference type="Proteomes" id="UP000244908">
    <property type="component" value="Chromosome"/>
</dbReference>
<keyword evidence="2" id="KW-0474">Menaquinone biosynthesis</keyword>
<dbReference type="CDD" id="cd17630">
    <property type="entry name" value="OSB_MenE-like"/>
    <property type="match status" value="1"/>
</dbReference>
<dbReference type="InterPro" id="IPR025110">
    <property type="entry name" value="AMP-bd_C"/>
</dbReference>
<dbReference type="KEGG" id="lpv:HYN51_15540"/>
<dbReference type="InterPro" id="IPR000873">
    <property type="entry name" value="AMP-dep_synth/lig_dom"/>
</dbReference>
<dbReference type="AlphaFoldDB" id="A0A2Y9U2G8"/>
<dbReference type="Pfam" id="PF13193">
    <property type="entry name" value="AMP-binding_C"/>
    <property type="match status" value="1"/>
</dbReference>
<dbReference type="GO" id="GO:0006631">
    <property type="term" value="P:fatty acid metabolic process"/>
    <property type="evidence" value="ECO:0007669"/>
    <property type="project" value="TreeGrafter"/>
</dbReference>
<dbReference type="SUPFAM" id="SSF56801">
    <property type="entry name" value="Acetyl-CoA synthetase-like"/>
    <property type="match status" value="1"/>
</dbReference>
<reference evidence="8 9" key="1">
    <citation type="journal article" date="2019" name="Int. J. Syst. Evol. Microbiol.">
        <title>Limnobaculum parvum gen. nov., sp. nov., isolated from a freshwater lake.</title>
        <authorList>
            <person name="Baek C."/>
            <person name="Shin S.K."/>
            <person name="Yi H."/>
        </authorList>
    </citation>
    <scope>NUCLEOTIDE SEQUENCE [LARGE SCALE GENOMIC DNA]</scope>
    <source>
        <strain evidence="8 9">HYN0051</strain>
    </source>
</reference>
<dbReference type="GO" id="GO:0005524">
    <property type="term" value="F:ATP binding"/>
    <property type="evidence" value="ECO:0007669"/>
    <property type="project" value="UniProtKB-KW"/>
</dbReference>
<name>A0A2Y9U2G8_9GAMM</name>
<keyword evidence="9" id="KW-1185">Reference proteome</keyword>
<protein>
    <submittedName>
        <fullName evidence="8">O-succinylbenzoate--CoA ligase</fullName>
    </submittedName>
</protein>